<dbReference type="AlphaFoldDB" id="X1CHC8"/>
<dbReference type="EMBL" id="BART01030830">
    <property type="protein sequence ID" value="GAH07726.1"/>
    <property type="molecule type" value="Genomic_DNA"/>
</dbReference>
<gene>
    <name evidence="1" type="ORF">S01H4_53704</name>
</gene>
<feature type="non-terminal residue" evidence="1">
    <location>
        <position position="172"/>
    </location>
</feature>
<accession>X1CHC8</accession>
<organism evidence="1">
    <name type="scientific">marine sediment metagenome</name>
    <dbReference type="NCBI Taxonomy" id="412755"/>
    <lineage>
        <taxon>unclassified sequences</taxon>
        <taxon>metagenomes</taxon>
        <taxon>ecological metagenomes</taxon>
    </lineage>
</organism>
<evidence type="ECO:0000313" key="1">
    <source>
        <dbReference type="EMBL" id="GAH07726.1"/>
    </source>
</evidence>
<protein>
    <submittedName>
        <fullName evidence="1">Uncharacterized protein</fullName>
    </submittedName>
</protein>
<sequence length="172" mass="19188">MLLIDGVRYEEWTPPSEDDFERVVEKHAEEIFGKDAKYFDLKHRLASRSGTGSIPDGYIITLGGKPEVQIIELELASHSLQHIVAQMVNIINGIENPTTQQKICNAIEDGINEDEVFAAKIAKAIKPVAIHRFLSDSFSNTLPIIKIIIDKSSPVLEEAISKITPPPRIIEF</sequence>
<reference evidence="1" key="1">
    <citation type="journal article" date="2014" name="Front. Microbiol.">
        <title>High frequency of phylogenetically diverse reductive dehalogenase-homologous genes in deep subseafloor sedimentary metagenomes.</title>
        <authorList>
            <person name="Kawai M."/>
            <person name="Futagami T."/>
            <person name="Toyoda A."/>
            <person name="Takaki Y."/>
            <person name="Nishi S."/>
            <person name="Hori S."/>
            <person name="Arai W."/>
            <person name="Tsubouchi T."/>
            <person name="Morono Y."/>
            <person name="Uchiyama I."/>
            <person name="Ito T."/>
            <person name="Fujiyama A."/>
            <person name="Inagaki F."/>
            <person name="Takami H."/>
        </authorList>
    </citation>
    <scope>NUCLEOTIDE SEQUENCE</scope>
    <source>
        <strain evidence="1">Expedition CK06-06</strain>
    </source>
</reference>
<name>X1CHC8_9ZZZZ</name>
<proteinExistence type="predicted"/>
<comment type="caution">
    <text evidence="1">The sequence shown here is derived from an EMBL/GenBank/DDBJ whole genome shotgun (WGS) entry which is preliminary data.</text>
</comment>